<dbReference type="AlphaFoldDB" id="A0AAF1KV04"/>
<organism evidence="6 7">
    <name type="scientific">Plastoroseomonas arctica</name>
    <dbReference type="NCBI Taxonomy" id="1509237"/>
    <lineage>
        <taxon>Bacteria</taxon>
        <taxon>Pseudomonadati</taxon>
        <taxon>Pseudomonadota</taxon>
        <taxon>Alphaproteobacteria</taxon>
        <taxon>Acetobacterales</taxon>
        <taxon>Acetobacteraceae</taxon>
        <taxon>Plastoroseomonas</taxon>
    </lineage>
</organism>
<sequence length="298" mass="32673">MDLDALRLLIDVARHGSFAEAARARATDPSSVSRIIAGLEAALGFRLFQRTTRRLTLTEAGALYLDRATPLAESLEEAADEARANARGPVGTLRLTTSVAFAQIRLAPLLAEFRVRFPALKLELLATDAKLDLVAERVDLAIRLAPEAGNDFIGRKLFAARYRVVATRAYRQAAPALDRPEDLRRHRCLRFILPEFRSRWMFRDAAGLVTEVPVDGDITLSNALVLHGCALAGLGPALLPEWLVGADLAAGRLVDCFPMLEAGGGSFDSAVWLLYPSRKYLPNKVRVTVDFLTTLLKK</sequence>
<dbReference type="PROSITE" id="PS50931">
    <property type="entry name" value="HTH_LYSR"/>
    <property type="match status" value="1"/>
</dbReference>
<feature type="domain" description="HTH lysR-type" evidence="5">
    <location>
        <begin position="1"/>
        <end position="58"/>
    </location>
</feature>
<name>A0AAF1KV04_9PROT</name>
<evidence type="ECO:0000256" key="3">
    <source>
        <dbReference type="ARBA" id="ARBA00023125"/>
    </source>
</evidence>
<dbReference type="InterPro" id="IPR036390">
    <property type="entry name" value="WH_DNA-bd_sf"/>
</dbReference>
<evidence type="ECO:0000313" key="7">
    <source>
        <dbReference type="Proteomes" id="UP001196068"/>
    </source>
</evidence>
<dbReference type="GO" id="GO:0003677">
    <property type="term" value="F:DNA binding"/>
    <property type="evidence" value="ECO:0007669"/>
    <property type="project" value="UniProtKB-KW"/>
</dbReference>
<dbReference type="Gene3D" id="3.40.190.290">
    <property type="match status" value="1"/>
</dbReference>
<evidence type="ECO:0000256" key="2">
    <source>
        <dbReference type="ARBA" id="ARBA00023015"/>
    </source>
</evidence>
<accession>A0AAF1KV04</accession>
<comment type="similarity">
    <text evidence="1">Belongs to the LysR transcriptional regulatory family.</text>
</comment>
<gene>
    <name evidence="6" type="ORF">GXW79_21080</name>
</gene>
<dbReference type="InterPro" id="IPR058163">
    <property type="entry name" value="LysR-type_TF_proteobact-type"/>
</dbReference>
<evidence type="ECO:0000313" key="6">
    <source>
        <dbReference type="EMBL" id="MBR0657582.1"/>
    </source>
</evidence>
<dbReference type="SUPFAM" id="SSF46785">
    <property type="entry name" value="Winged helix' DNA-binding domain"/>
    <property type="match status" value="1"/>
</dbReference>
<evidence type="ECO:0000259" key="5">
    <source>
        <dbReference type="PROSITE" id="PS50931"/>
    </source>
</evidence>
<dbReference type="Pfam" id="PF03466">
    <property type="entry name" value="LysR_substrate"/>
    <property type="match status" value="1"/>
</dbReference>
<dbReference type="CDD" id="cd08422">
    <property type="entry name" value="PBP2_CrgA_like"/>
    <property type="match status" value="1"/>
</dbReference>
<reference evidence="6" key="1">
    <citation type="submission" date="2020-01" db="EMBL/GenBank/DDBJ databases">
        <authorList>
            <person name="Rat A."/>
        </authorList>
    </citation>
    <scope>NUCLEOTIDE SEQUENCE</scope>
    <source>
        <strain evidence="6">LMG 28251</strain>
    </source>
</reference>
<keyword evidence="7" id="KW-1185">Reference proteome</keyword>
<keyword evidence="3" id="KW-0238">DNA-binding</keyword>
<evidence type="ECO:0000256" key="4">
    <source>
        <dbReference type="ARBA" id="ARBA00023163"/>
    </source>
</evidence>
<dbReference type="InterPro" id="IPR000847">
    <property type="entry name" value="LysR_HTH_N"/>
</dbReference>
<proteinExistence type="inferred from homology"/>
<dbReference type="InterPro" id="IPR036388">
    <property type="entry name" value="WH-like_DNA-bd_sf"/>
</dbReference>
<dbReference type="Pfam" id="PF00126">
    <property type="entry name" value="HTH_1"/>
    <property type="match status" value="1"/>
</dbReference>
<dbReference type="EMBL" id="JAAEDH010000044">
    <property type="protein sequence ID" value="MBR0657582.1"/>
    <property type="molecule type" value="Genomic_DNA"/>
</dbReference>
<dbReference type="FunFam" id="1.10.10.10:FF:000001">
    <property type="entry name" value="LysR family transcriptional regulator"/>
    <property type="match status" value="1"/>
</dbReference>
<keyword evidence="4" id="KW-0804">Transcription</keyword>
<comment type="caution">
    <text evidence="6">The sequence shown here is derived from an EMBL/GenBank/DDBJ whole genome shotgun (WGS) entry which is preliminary data.</text>
</comment>
<reference evidence="6" key="2">
    <citation type="journal article" date="2021" name="Syst. Appl. Microbiol.">
        <title>Roseomonas hellenica sp. nov., isolated from roots of wild-growing Alkanna tinctoria.</title>
        <authorList>
            <person name="Rat A."/>
            <person name="Naranjo H.D."/>
            <person name="Lebbe L."/>
            <person name="Cnockaert M."/>
            <person name="Krigas N."/>
            <person name="Grigoriadou K."/>
            <person name="Maloupa E."/>
            <person name="Willems A."/>
        </authorList>
    </citation>
    <scope>NUCLEOTIDE SEQUENCE</scope>
    <source>
        <strain evidence="6">LMG 28251</strain>
    </source>
</reference>
<dbReference type="SUPFAM" id="SSF53850">
    <property type="entry name" value="Periplasmic binding protein-like II"/>
    <property type="match status" value="1"/>
</dbReference>
<dbReference type="InterPro" id="IPR005119">
    <property type="entry name" value="LysR_subst-bd"/>
</dbReference>
<dbReference type="PANTHER" id="PTHR30537">
    <property type="entry name" value="HTH-TYPE TRANSCRIPTIONAL REGULATOR"/>
    <property type="match status" value="1"/>
</dbReference>
<dbReference type="GO" id="GO:0003700">
    <property type="term" value="F:DNA-binding transcription factor activity"/>
    <property type="evidence" value="ECO:0007669"/>
    <property type="project" value="InterPro"/>
</dbReference>
<protein>
    <submittedName>
        <fullName evidence="6">LysR family transcriptional regulator</fullName>
    </submittedName>
</protein>
<dbReference type="Proteomes" id="UP001196068">
    <property type="component" value="Unassembled WGS sequence"/>
</dbReference>
<keyword evidence="2" id="KW-0805">Transcription regulation</keyword>
<evidence type="ECO:0000256" key="1">
    <source>
        <dbReference type="ARBA" id="ARBA00009437"/>
    </source>
</evidence>
<dbReference type="PANTHER" id="PTHR30537:SF5">
    <property type="entry name" value="HTH-TYPE TRANSCRIPTIONAL ACTIVATOR TTDR-RELATED"/>
    <property type="match status" value="1"/>
</dbReference>
<dbReference type="Gene3D" id="1.10.10.10">
    <property type="entry name" value="Winged helix-like DNA-binding domain superfamily/Winged helix DNA-binding domain"/>
    <property type="match status" value="1"/>
</dbReference>